<dbReference type="RefSeq" id="WP_117910126.1">
    <property type="nucleotide sequence ID" value="NZ_QSFD01000010.1"/>
</dbReference>
<evidence type="ECO:0008006" key="3">
    <source>
        <dbReference type="Google" id="ProtNLM"/>
    </source>
</evidence>
<gene>
    <name evidence="1" type="ORF">DW944_10110</name>
</gene>
<evidence type="ECO:0000313" key="2">
    <source>
        <dbReference type="Proteomes" id="UP000284779"/>
    </source>
</evidence>
<dbReference type="Proteomes" id="UP000284779">
    <property type="component" value="Unassembled WGS sequence"/>
</dbReference>
<comment type="caution">
    <text evidence="1">The sequence shown here is derived from an EMBL/GenBank/DDBJ whole genome shotgun (WGS) entry which is preliminary data.</text>
</comment>
<dbReference type="EMBL" id="QSFD01000010">
    <property type="protein sequence ID" value="RHA17273.1"/>
    <property type="molecule type" value="Genomic_DNA"/>
</dbReference>
<reference evidence="1 2" key="1">
    <citation type="submission" date="2018-08" db="EMBL/GenBank/DDBJ databases">
        <title>A genome reference for cultivated species of the human gut microbiota.</title>
        <authorList>
            <person name="Zou Y."/>
            <person name="Xue W."/>
            <person name="Luo G."/>
        </authorList>
    </citation>
    <scope>NUCLEOTIDE SEQUENCE [LARGE SCALE GENOMIC DNA]</scope>
    <source>
        <strain evidence="1 2">AM44-11BH</strain>
    </source>
</reference>
<dbReference type="InterPro" id="IPR025935">
    <property type="entry name" value="AbiH"/>
</dbReference>
<sequence length="335" mass="39750">MSNLFIIGNGFDIAHGLPTKYADFKKYLSDRIKINQGIKDNDEDYIKITEIPSLPEQKIWCKKGVCAEYWKEERLIYWLIDEVSNKKSDMKWSDFETYLSELNIHSVLEKWGYTIDNAMKIQETICDISGFFFRWINTIDLSKAQKKSNLEKIIRGDTDFVLSFNYTETLERIYGVCKHNICHIHGTRETNYEEQKRKDMVSIGKDYCNLIIGYEEKLLNLKEHNLLYSDENIRNAILIAKTGLIKDVDQNIFNEKAFFENIEKADIQNIYSVGLSYSNVDMPYIREICDRIRKSKKIKECMWYFEEYDSTERRNEFKRKITEAGYNGSYAEFRM</sequence>
<name>A0A413R613_9FIRM</name>
<accession>A0A413R613</accession>
<proteinExistence type="predicted"/>
<organism evidence="1 2">
    <name type="scientific">Eubacterium ventriosum</name>
    <dbReference type="NCBI Taxonomy" id="39496"/>
    <lineage>
        <taxon>Bacteria</taxon>
        <taxon>Bacillati</taxon>
        <taxon>Bacillota</taxon>
        <taxon>Clostridia</taxon>
        <taxon>Eubacteriales</taxon>
        <taxon>Eubacteriaceae</taxon>
        <taxon>Eubacterium</taxon>
    </lineage>
</organism>
<keyword evidence="2" id="KW-1185">Reference proteome</keyword>
<dbReference type="AlphaFoldDB" id="A0A413R613"/>
<evidence type="ECO:0000313" key="1">
    <source>
        <dbReference type="EMBL" id="RHA17273.1"/>
    </source>
</evidence>
<protein>
    <recommendedName>
        <fullName evidence="3">Bacteriophage abortive infection AbiH</fullName>
    </recommendedName>
</protein>
<dbReference type="Pfam" id="PF14253">
    <property type="entry name" value="AbiH"/>
    <property type="match status" value="1"/>
</dbReference>